<dbReference type="EMBL" id="DSMV01000048">
    <property type="protein sequence ID" value="HDW51265.1"/>
    <property type="molecule type" value="Genomic_DNA"/>
</dbReference>
<dbReference type="InterPro" id="IPR050353">
    <property type="entry name" value="PyrK_electron_transfer"/>
</dbReference>
<sequence>MNRIIRKRVLGPAVKLIEVESPLIAKKVQPGQFVMLRVHEKGERIPMTISDYDRQKGTVTIIFQEVGKTTMLLGRLEEGDSILDLVGPLGKPTDLQGLERVVAIAGGLGVALVFSQIKELHRRNSKVDCIIGARNKDLVLLEEEIEPFCTNLYIVTDDGSRGERGFVTDVLKRLLDEGRRYDRAIAVGPLNMMKVVSDLTRQYGLPTVVSMNPIMVDGTGMCGCCRLTVGGQIKFACVDGPEFDGHLVDFDEVIKRTAMYWEEEKIAVELLQQRL</sequence>
<comment type="caution">
    <text evidence="4">The sequence shown here is derived from an EMBL/GenBank/DDBJ whole genome shotgun (WGS) entry which is preliminary data.</text>
</comment>
<dbReference type="PANTHER" id="PTHR43513">
    <property type="entry name" value="DIHYDROOROTATE DEHYDROGENASE B (NAD(+)), ELECTRON TRANSFER SUBUNIT"/>
    <property type="match status" value="1"/>
</dbReference>
<name>A0A7C1F379_9THEO</name>
<dbReference type="InterPro" id="IPR019480">
    <property type="entry name" value="Dihydroorotate_DH_Fe-S-bd"/>
</dbReference>
<feature type="binding site" evidence="2">
    <location>
        <position position="222"/>
    </location>
    <ligand>
        <name>[2Fe-2S] cluster</name>
        <dbReference type="ChEBI" id="CHEBI:190135"/>
    </ligand>
</feature>
<evidence type="ECO:0000256" key="1">
    <source>
        <dbReference type="PIRSR" id="PIRSR006816-1"/>
    </source>
</evidence>
<feature type="domain" description="FAD-binding FR-type" evidence="3">
    <location>
        <begin position="1"/>
        <end position="95"/>
    </location>
</feature>
<keyword evidence="2" id="KW-0411">Iron-sulfur</keyword>
<dbReference type="InterPro" id="IPR012165">
    <property type="entry name" value="Cyt_c3_hydrogenase_gsu"/>
</dbReference>
<dbReference type="GO" id="GO:0051537">
    <property type="term" value="F:2 iron, 2 sulfur cluster binding"/>
    <property type="evidence" value="ECO:0007669"/>
    <property type="project" value="UniProtKB-KW"/>
</dbReference>
<dbReference type="Gene3D" id="2.40.30.10">
    <property type="entry name" value="Translation factors"/>
    <property type="match status" value="1"/>
</dbReference>
<keyword evidence="1" id="KW-0285">Flavoprotein</keyword>
<accession>A0A7C1F379</accession>
<dbReference type="GO" id="GO:0016491">
    <property type="term" value="F:oxidoreductase activity"/>
    <property type="evidence" value="ECO:0007669"/>
    <property type="project" value="InterPro"/>
</dbReference>
<proteinExistence type="predicted"/>
<feature type="binding site" evidence="1">
    <location>
        <begin position="62"/>
        <end position="64"/>
    </location>
    <ligand>
        <name>FAD</name>
        <dbReference type="ChEBI" id="CHEBI:57692"/>
    </ligand>
</feature>
<protein>
    <submittedName>
        <fullName evidence="4">Sulfide/dihydroorotate dehydrogenase-like FAD/NAD-binding protein</fullName>
    </submittedName>
</protein>
<feature type="binding site" evidence="2">
    <location>
        <position position="237"/>
    </location>
    <ligand>
        <name>[2Fe-2S] cluster</name>
        <dbReference type="ChEBI" id="CHEBI:190135"/>
    </ligand>
</feature>
<keyword evidence="2" id="KW-0001">2Fe-2S</keyword>
<keyword evidence="1" id="KW-0274">FAD</keyword>
<dbReference type="InterPro" id="IPR039261">
    <property type="entry name" value="FNR_nucleotide-bd"/>
</dbReference>
<comment type="cofactor">
    <cofactor evidence="2">
        <name>[2Fe-2S] cluster</name>
        <dbReference type="ChEBI" id="CHEBI:190135"/>
    </cofactor>
    <text evidence="2">Binds 1 [2Fe-2S] cluster per subunit.</text>
</comment>
<dbReference type="CDD" id="cd06219">
    <property type="entry name" value="DHOD_e_trans_like1"/>
    <property type="match status" value="1"/>
</dbReference>
<feature type="binding site" evidence="2">
    <location>
        <position position="225"/>
    </location>
    <ligand>
        <name>[2Fe-2S] cluster</name>
        <dbReference type="ChEBI" id="CHEBI:190135"/>
    </ligand>
</feature>
<dbReference type="GO" id="GO:0050660">
    <property type="term" value="F:flavin adenine dinucleotide binding"/>
    <property type="evidence" value="ECO:0007669"/>
    <property type="project" value="InterPro"/>
</dbReference>
<organism evidence="4">
    <name type="scientific">Ammonifex degensii</name>
    <dbReference type="NCBI Taxonomy" id="42838"/>
    <lineage>
        <taxon>Bacteria</taxon>
        <taxon>Bacillati</taxon>
        <taxon>Bacillota</taxon>
        <taxon>Clostridia</taxon>
        <taxon>Thermoanaerobacterales</taxon>
        <taxon>Thermoanaerobacteraceae</taxon>
        <taxon>Ammonifex</taxon>
    </lineage>
</organism>
<dbReference type="Gene3D" id="3.40.50.80">
    <property type="entry name" value="Nucleotide-binding domain of ferredoxin-NADP reductase (FNR) module"/>
    <property type="match status" value="1"/>
</dbReference>
<evidence type="ECO:0000259" key="3">
    <source>
        <dbReference type="PROSITE" id="PS51384"/>
    </source>
</evidence>
<evidence type="ECO:0000256" key="2">
    <source>
        <dbReference type="PIRSR" id="PIRSR006816-2"/>
    </source>
</evidence>
<dbReference type="Pfam" id="PF10418">
    <property type="entry name" value="DHODB_Fe-S_bind"/>
    <property type="match status" value="1"/>
</dbReference>
<dbReference type="InterPro" id="IPR017927">
    <property type="entry name" value="FAD-bd_FR_type"/>
</dbReference>
<dbReference type="PROSITE" id="PS51384">
    <property type="entry name" value="FAD_FR"/>
    <property type="match status" value="1"/>
</dbReference>
<dbReference type="GO" id="GO:0006221">
    <property type="term" value="P:pyrimidine nucleotide biosynthetic process"/>
    <property type="evidence" value="ECO:0007669"/>
    <property type="project" value="InterPro"/>
</dbReference>
<dbReference type="NCBIfam" id="NF004862">
    <property type="entry name" value="PRK06222.1"/>
    <property type="match status" value="1"/>
</dbReference>
<reference evidence="4" key="1">
    <citation type="journal article" date="2020" name="mSystems">
        <title>Genome- and Community-Level Interaction Insights into Carbon Utilization and Element Cycling Functions of Hydrothermarchaeota in Hydrothermal Sediment.</title>
        <authorList>
            <person name="Zhou Z."/>
            <person name="Liu Y."/>
            <person name="Xu W."/>
            <person name="Pan J."/>
            <person name="Luo Z.H."/>
            <person name="Li M."/>
        </authorList>
    </citation>
    <scope>NUCLEOTIDE SEQUENCE [LARGE SCALE GENOMIC DNA]</scope>
    <source>
        <strain evidence="4">SpSt-301</strain>
    </source>
</reference>
<gene>
    <name evidence="4" type="ORF">ENQ35_00715</name>
</gene>
<dbReference type="Pfam" id="PF00175">
    <property type="entry name" value="NAD_binding_1"/>
    <property type="match status" value="1"/>
</dbReference>
<dbReference type="AlphaFoldDB" id="A0A7C1F379"/>
<evidence type="ECO:0000313" key="4">
    <source>
        <dbReference type="EMBL" id="HDW51265.1"/>
    </source>
</evidence>
<keyword evidence="2" id="KW-0479">Metal-binding</keyword>
<dbReference type="PANTHER" id="PTHR43513:SF3">
    <property type="entry name" value="DIHYDROOROTATE DEHYDROGENASE B (NAD(+)), ELECTRON TRANSFER SUBUNIT-RELATED"/>
    <property type="match status" value="1"/>
</dbReference>
<dbReference type="InterPro" id="IPR001433">
    <property type="entry name" value="OxRdtase_FAD/NAD-bd"/>
</dbReference>
<dbReference type="GO" id="GO:0046872">
    <property type="term" value="F:metal ion binding"/>
    <property type="evidence" value="ECO:0007669"/>
    <property type="project" value="UniProtKB-KW"/>
</dbReference>
<dbReference type="InterPro" id="IPR017938">
    <property type="entry name" value="Riboflavin_synthase-like_b-brl"/>
</dbReference>
<keyword evidence="2" id="KW-0408">Iron</keyword>
<dbReference type="PIRSF" id="PIRSF006816">
    <property type="entry name" value="Cyc3_hyd_g"/>
    <property type="match status" value="1"/>
</dbReference>
<dbReference type="SUPFAM" id="SSF52343">
    <property type="entry name" value="Ferredoxin reductase-like, C-terminal NADP-linked domain"/>
    <property type="match status" value="1"/>
</dbReference>
<dbReference type="SUPFAM" id="SSF63380">
    <property type="entry name" value="Riboflavin synthase domain-like"/>
    <property type="match status" value="1"/>
</dbReference>
<comment type="cofactor">
    <cofactor evidence="1">
        <name>FAD</name>
        <dbReference type="ChEBI" id="CHEBI:57692"/>
    </cofactor>
    <text evidence="1">Binds 1 FAD per subunit.</text>
</comment>